<dbReference type="CDD" id="cd06261">
    <property type="entry name" value="TM_PBP2"/>
    <property type="match status" value="1"/>
</dbReference>
<keyword evidence="6 7" id="KW-0472">Membrane</keyword>
<evidence type="ECO:0000256" key="3">
    <source>
        <dbReference type="ARBA" id="ARBA00022475"/>
    </source>
</evidence>
<evidence type="ECO:0000313" key="9">
    <source>
        <dbReference type="EMBL" id="SEA26203.1"/>
    </source>
</evidence>
<evidence type="ECO:0000256" key="1">
    <source>
        <dbReference type="ARBA" id="ARBA00004651"/>
    </source>
</evidence>
<accession>A0A1H3ZR13</accession>
<dbReference type="InterPro" id="IPR035906">
    <property type="entry name" value="MetI-like_sf"/>
</dbReference>
<organism evidence="9 10">
    <name type="scientific">Eubacterium aggregans</name>
    <dbReference type="NCBI Taxonomy" id="81409"/>
    <lineage>
        <taxon>Bacteria</taxon>
        <taxon>Bacillati</taxon>
        <taxon>Bacillota</taxon>
        <taxon>Clostridia</taxon>
        <taxon>Eubacteriales</taxon>
        <taxon>Eubacteriaceae</taxon>
        <taxon>Eubacterium</taxon>
    </lineage>
</organism>
<evidence type="ECO:0000256" key="4">
    <source>
        <dbReference type="ARBA" id="ARBA00022692"/>
    </source>
</evidence>
<dbReference type="Gene3D" id="1.10.3720.10">
    <property type="entry name" value="MetI-like"/>
    <property type="match status" value="1"/>
</dbReference>
<reference evidence="9 10" key="1">
    <citation type="submission" date="2016-10" db="EMBL/GenBank/DDBJ databases">
        <authorList>
            <person name="de Groot N.N."/>
        </authorList>
    </citation>
    <scope>NUCLEOTIDE SEQUENCE [LARGE SCALE GENOMIC DNA]</scope>
    <source>
        <strain evidence="9 10">SR12</strain>
    </source>
</reference>
<keyword evidence="10" id="KW-1185">Reference proteome</keyword>
<keyword evidence="3" id="KW-1003">Cell membrane</keyword>
<feature type="domain" description="ABC transmembrane type-1" evidence="8">
    <location>
        <begin position="77"/>
        <end position="257"/>
    </location>
</feature>
<dbReference type="GO" id="GO:0055085">
    <property type="term" value="P:transmembrane transport"/>
    <property type="evidence" value="ECO:0007669"/>
    <property type="project" value="InterPro"/>
</dbReference>
<proteinExistence type="inferred from homology"/>
<feature type="transmembrane region" description="Helical" evidence="7">
    <location>
        <begin position="194"/>
        <end position="219"/>
    </location>
</feature>
<sequence>MMQNPSAGRCRMKRFTVSATKTKKTLPWLRALAVLFWMILWQWGSMVVGSDLILPSPMSTLQALGTIFLEQEFWGDVGWTLLRVFGGIAISILVGYVLGVICGLWQGVYCLVKPVATILRTLPIVSVIILINLWVKSGWVPLAVSFMVCFPIVWTNVVEGIWRTDLKLLEMAQVFGVSIYRVVRGIYLPSVRPYLRAAVMNAIGMGWKATVTAEVLANALPSMGMELYYSKIYLETPTLFAWTLVLVAASFAIEGGVRLVLRGREV</sequence>
<evidence type="ECO:0000256" key="6">
    <source>
        <dbReference type="ARBA" id="ARBA00023136"/>
    </source>
</evidence>
<keyword evidence="2 7" id="KW-0813">Transport</keyword>
<gene>
    <name evidence="9" type="ORF">SAMN04515656_106103</name>
</gene>
<evidence type="ECO:0000256" key="7">
    <source>
        <dbReference type="RuleBase" id="RU363032"/>
    </source>
</evidence>
<keyword evidence="5 7" id="KW-1133">Transmembrane helix</keyword>
<dbReference type="Pfam" id="PF00528">
    <property type="entry name" value="BPD_transp_1"/>
    <property type="match status" value="1"/>
</dbReference>
<dbReference type="EMBL" id="FNRK01000006">
    <property type="protein sequence ID" value="SEA26203.1"/>
    <property type="molecule type" value="Genomic_DNA"/>
</dbReference>
<dbReference type="Proteomes" id="UP000199394">
    <property type="component" value="Unassembled WGS sequence"/>
</dbReference>
<feature type="transmembrane region" description="Helical" evidence="7">
    <location>
        <begin position="84"/>
        <end position="105"/>
    </location>
</feature>
<evidence type="ECO:0000259" key="8">
    <source>
        <dbReference type="PROSITE" id="PS50928"/>
    </source>
</evidence>
<dbReference type="PANTHER" id="PTHR30151">
    <property type="entry name" value="ALKANE SULFONATE ABC TRANSPORTER-RELATED, MEMBRANE SUBUNIT"/>
    <property type="match status" value="1"/>
</dbReference>
<protein>
    <submittedName>
        <fullName evidence="9">NitT/TauT family transport system permease protein</fullName>
    </submittedName>
</protein>
<keyword evidence="4 7" id="KW-0812">Transmembrane</keyword>
<dbReference type="PROSITE" id="PS50928">
    <property type="entry name" value="ABC_TM1"/>
    <property type="match status" value="1"/>
</dbReference>
<dbReference type="AlphaFoldDB" id="A0A1H3ZR13"/>
<dbReference type="GO" id="GO:0005886">
    <property type="term" value="C:plasma membrane"/>
    <property type="evidence" value="ECO:0007669"/>
    <property type="project" value="UniProtKB-SubCell"/>
</dbReference>
<feature type="transmembrane region" description="Helical" evidence="7">
    <location>
        <begin position="239"/>
        <end position="261"/>
    </location>
</feature>
<dbReference type="STRING" id="81409.SAMN04515656_106103"/>
<evidence type="ECO:0000256" key="5">
    <source>
        <dbReference type="ARBA" id="ARBA00022989"/>
    </source>
</evidence>
<dbReference type="PANTHER" id="PTHR30151:SF0">
    <property type="entry name" value="ABC TRANSPORTER PERMEASE PROTEIN MJ0413-RELATED"/>
    <property type="match status" value="1"/>
</dbReference>
<dbReference type="InterPro" id="IPR000515">
    <property type="entry name" value="MetI-like"/>
</dbReference>
<comment type="subcellular location">
    <subcellularLocation>
        <location evidence="1 7">Cell membrane</location>
        <topology evidence="1 7">Multi-pass membrane protein</topology>
    </subcellularLocation>
</comment>
<dbReference type="SUPFAM" id="SSF161098">
    <property type="entry name" value="MetI-like"/>
    <property type="match status" value="1"/>
</dbReference>
<comment type="similarity">
    <text evidence="7">Belongs to the binding-protein-dependent transport system permease family.</text>
</comment>
<evidence type="ECO:0000256" key="2">
    <source>
        <dbReference type="ARBA" id="ARBA00022448"/>
    </source>
</evidence>
<feature type="transmembrane region" description="Helical" evidence="7">
    <location>
        <begin position="117"/>
        <end position="135"/>
    </location>
</feature>
<feature type="transmembrane region" description="Helical" evidence="7">
    <location>
        <begin position="141"/>
        <end position="162"/>
    </location>
</feature>
<name>A0A1H3ZR13_9FIRM</name>
<evidence type="ECO:0000313" key="10">
    <source>
        <dbReference type="Proteomes" id="UP000199394"/>
    </source>
</evidence>